<dbReference type="PROSITE" id="PS00028">
    <property type="entry name" value="ZINC_FINGER_C2H2_1"/>
    <property type="match status" value="1"/>
</dbReference>
<keyword evidence="3" id="KW-1185">Reference proteome</keyword>
<dbReference type="Proteomes" id="UP001642484">
    <property type="component" value="Unassembled WGS sequence"/>
</dbReference>
<dbReference type="InterPro" id="IPR008775">
    <property type="entry name" value="Phytyl_CoA_dOase-like"/>
</dbReference>
<protein>
    <recommendedName>
        <fullName evidence="1">C2H2-type domain-containing protein</fullName>
    </recommendedName>
</protein>
<sequence>MGCGQGYEYPDGSVTLKTMLRCPKEGCGEEFDGLQGLALHAGQVHGLQMDCPSPPDSGKVATQKVTRLKLPNGDFILVCLYLESVMEFQAFVKEDYEAAILAANAEYDVKKAFVQSLARTAASSEVLAKEHAHLNMLKRRHAELVKASRQVPCTLRRGWLAYPPRMDIPRDVRDPNFAVAFSVEDVEAAQSWMAKYGFVIFRDVISEEDCRATRNEIWSYLESKVPGFRRDDPETWRVLSETNTGRYYDAYGLPPDPVIVTRQLVRNRQNCNVIRAFKNILGDGILVSQDRWCLYRATQRGGVPTRNNLHLDLHPWRYLDGNTQIEDLRYEEGHDHEFSLEIPRSRAEDGPHIQGVLNLLDNLEEDGGTQLVPGFHNAFMEWKLELGKESEWLFKPGQHSNWLHPGNGGASFKFHEQDPIQALAHRIPLKQGSLLLWDQRCVHGSRPNCSSRVRMAQFIRAFRRAPLSKDRAVARACAIFRKLKAAQLLDEVSGSGMEVFGFHDLPDAMDMMQTGLSCLD</sequence>
<dbReference type="Gene3D" id="2.60.120.620">
    <property type="entry name" value="q2cbj1_9rhob like domain"/>
    <property type="match status" value="1"/>
</dbReference>
<dbReference type="InterPro" id="IPR013087">
    <property type="entry name" value="Znf_C2H2_type"/>
</dbReference>
<dbReference type="PANTHER" id="PTHR31630:SF6">
    <property type="entry name" value="PHYTANOYL-COA DIOXYGENASE-RELATED"/>
    <property type="match status" value="1"/>
</dbReference>
<evidence type="ECO:0000313" key="2">
    <source>
        <dbReference type="EMBL" id="CAK9077060.1"/>
    </source>
</evidence>
<proteinExistence type="predicted"/>
<evidence type="ECO:0000313" key="3">
    <source>
        <dbReference type="Proteomes" id="UP001642484"/>
    </source>
</evidence>
<name>A0ABP0PQP9_9DINO</name>
<dbReference type="SUPFAM" id="SSF51197">
    <property type="entry name" value="Clavaminate synthase-like"/>
    <property type="match status" value="1"/>
</dbReference>
<dbReference type="EMBL" id="CAXAMN010023361">
    <property type="protein sequence ID" value="CAK9077060.1"/>
    <property type="molecule type" value="Genomic_DNA"/>
</dbReference>
<reference evidence="2 3" key="1">
    <citation type="submission" date="2024-02" db="EMBL/GenBank/DDBJ databases">
        <authorList>
            <person name="Chen Y."/>
            <person name="Shah S."/>
            <person name="Dougan E. K."/>
            <person name="Thang M."/>
            <person name="Chan C."/>
        </authorList>
    </citation>
    <scope>NUCLEOTIDE SEQUENCE [LARGE SCALE GENOMIC DNA]</scope>
</reference>
<dbReference type="Pfam" id="PF05721">
    <property type="entry name" value="PhyH"/>
    <property type="match status" value="1"/>
</dbReference>
<comment type="caution">
    <text evidence="2">The sequence shown here is derived from an EMBL/GenBank/DDBJ whole genome shotgun (WGS) entry which is preliminary data.</text>
</comment>
<evidence type="ECO:0000259" key="1">
    <source>
        <dbReference type="PROSITE" id="PS00028"/>
    </source>
</evidence>
<accession>A0ABP0PQP9</accession>
<dbReference type="PANTHER" id="PTHR31630">
    <property type="entry name" value="PHYTANOYL-COA DIOXYGENASE-RELATED-RELATED"/>
    <property type="match status" value="1"/>
</dbReference>
<gene>
    <name evidence="2" type="ORF">CCMP2556_LOCUS37973</name>
</gene>
<feature type="domain" description="C2H2-type" evidence="1">
    <location>
        <begin position="22"/>
        <end position="45"/>
    </location>
</feature>
<organism evidence="2 3">
    <name type="scientific">Durusdinium trenchii</name>
    <dbReference type="NCBI Taxonomy" id="1381693"/>
    <lineage>
        <taxon>Eukaryota</taxon>
        <taxon>Sar</taxon>
        <taxon>Alveolata</taxon>
        <taxon>Dinophyceae</taxon>
        <taxon>Suessiales</taxon>
        <taxon>Symbiodiniaceae</taxon>
        <taxon>Durusdinium</taxon>
    </lineage>
</organism>